<dbReference type="AlphaFoldDB" id="A0AAE8SPL6"/>
<reference evidence="2" key="1">
    <citation type="submission" date="2018-03" db="EMBL/GenBank/DDBJ databases">
        <authorList>
            <person name="Guldener U."/>
        </authorList>
    </citation>
    <scope>NUCLEOTIDE SEQUENCE</scope>
</reference>
<feature type="compositionally biased region" description="Polar residues" evidence="1">
    <location>
        <begin position="60"/>
        <end position="88"/>
    </location>
</feature>
<protein>
    <submittedName>
        <fullName evidence="2">Uncharacterized protein</fullName>
    </submittedName>
</protein>
<name>A0AAE8SPL6_9HYPO</name>
<evidence type="ECO:0000256" key="1">
    <source>
        <dbReference type="SAM" id="MobiDB-lite"/>
    </source>
</evidence>
<dbReference type="Proteomes" id="UP001187734">
    <property type="component" value="Unassembled WGS sequence"/>
</dbReference>
<keyword evidence="3" id="KW-1185">Reference proteome</keyword>
<evidence type="ECO:0000313" key="3">
    <source>
        <dbReference type="Proteomes" id="UP001187734"/>
    </source>
</evidence>
<feature type="compositionally biased region" description="Polar residues" evidence="1">
    <location>
        <begin position="1"/>
        <end position="22"/>
    </location>
</feature>
<sequence length="153" mass="16925">MQPNDNPQLPMSNYPAQTQPQSSKRHASESQDPSVGNVKRQRTIFDKSPTPDNVCDVAQTPGSSFTLTEILHDSTNADTVESPQSSLDPSVGPQDPYDDPYDDHELDQLFESLTRPISLDKPGTSRHLGDTTDEFVLKRSDQDALAELLKEES</sequence>
<accession>A0AAE8SPL6</accession>
<evidence type="ECO:0000313" key="2">
    <source>
        <dbReference type="EMBL" id="SPJ88825.1"/>
    </source>
</evidence>
<comment type="caution">
    <text evidence="2">The sequence shown here is derived from an EMBL/GenBank/DDBJ whole genome shotgun (WGS) entry which is preliminary data.</text>
</comment>
<feature type="region of interest" description="Disordered" evidence="1">
    <location>
        <begin position="1"/>
        <end position="101"/>
    </location>
</feature>
<proteinExistence type="predicted"/>
<organism evidence="2 3">
    <name type="scientific">Fusarium torulosum</name>
    <dbReference type="NCBI Taxonomy" id="33205"/>
    <lineage>
        <taxon>Eukaryota</taxon>
        <taxon>Fungi</taxon>
        <taxon>Dikarya</taxon>
        <taxon>Ascomycota</taxon>
        <taxon>Pezizomycotina</taxon>
        <taxon>Sordariomycetes</taxon>
        <taxon>Hypocreomycetidae</taxon>
        <taxon>Hypocreales</taxon>
        <taxon>Nectriaceae</taxon>
        <taxon>Fusarium</taxon>
    </lineage>
</organism>
<dbReference type="EMBL" id="ONZP01000640">
    <property type="protein sequence ID" value="SPJ88825.1"/>
    <property type="molecule type" value="Genomic_DNA"/>
</dbReference>
<gene>
    <name evidence="2" type="ORF">FTOL_12720</name>
</gene>